<dbReference type="InterPro" id="IPR010295">
    <property type="entry name" value="DUF898"/>
</dbReference>
<dbReference type="Pfam" id="PF05987">
    <property type="entry name" value="DUF898"/>
    <property type="match status" value="1"/>
</dbReference>
<dbReference type="RefSeq" id="WP_245820412.1">
    <property type="nucleotide sequence ID" value="NZ_FXZK01000001.1"/>
</dbReference>
<reference evidence="3" key="1">
    <citation type="submission" date="2017-05" db="EMBL/GenBank/DDBJ databases">
        <authorList>
            <person name="Rodrigo-Torres L."/>
            <person name="Arahal R. D."/>
            <person name="Lucena T."/>
        </authorList>
    </citation>
    <scope>NUCLEOTIDE SEQUENCE [LARGE SCALE GENOMIC DNA]</scope>
    <source>
        <strain evidence="3">CECT 8899</strain>
    </source>
</reference>
<gene>
    <name evidence="2" type="ORF">LOM8899_00577</name>
</gene>
<feature type="transmembrane region" description="Helical" evidence="1">
    <location>
        <begin position="99"/>
        <end position="119"/>
    </location>
</feature>
<keyword evidence="1" id="KW-0472">Membrane</keyword>
<evidence type="ECO:0000256" key="1">
    <source>
        <dbReference type="SAM" id="Phobius"/>
    </source>
</evidence>
<keyword evidence="1" id="KW-0812">Transmembrane</keyword>
<feature type="transmembrane region" description="Helical" evidence="1">
    <location>
        <begin position="225"/>
        <end position="241"/>
    </location>
</feature>
<feature type="transmembrane region" description="Helical" evidence="1">
    <location>
        <begin position="69"/>
        <end position="93"/>
    </location>
</feature>
<evidence type="ECO:0000313" key="2">
    <source>
        <dbReference type="EMBL" id="SMY06452.1"/>
    </source>
</evidence>
<name>A0A238LA42_9RHOB</name>
<feature type="transmembrane region" description="Helical" evidence="1">
    <location>
        <begin position="196"/>
        <end position="219"/>
    </location>
</feature>
<organism evidence="2 3">
    <name type="scientific">Flavimaricola marinus</name>
    <dbReference type="NCBI Taxonomy" id="1819565"/>
    <lineage>
        <taxon>Bacteria</taxon>
        <taxon>Pseudomonadati</taxon>
        <taxon>Pseudomonadota</taxon>
        <taxon>Alphaproteobacteria</taxon>
        <taxon>Rhodobacterales</taxon>
        <taxon>Paracoccaceae</taxon>
        <taxon>Flavimaricola</taxon>
    </lineage>
</organism>
<proteinExistence type="predicted"/>
<feature type="transmembrane region" description="Helical" evidence="1">
    <location>
        <begin position="317"/>
        <end position="339"/>
    </location>
</feature>
<accession>A0A238LA42</accession>
<dbReference type="EMBL" id="FXZK01000001">
    <property type="protein sequence ID" value="SMY06452.1"/>
    <property type="molecule type" value="Genomic_DNA"/>
</dbReference>
<protein>
    <recommendedName>
        <fullName evidence="4">Inner membrane protein YjgN</fullName>
    </recommendedName>
</protein>
<evidence type="ECO:0008006" key="4">
    <source>
        <dbReference type="Google" id="ProtNLM"/>
    </source>
</evidence>
<dbReference type="AlphaFoldDB" id="A0A238LA42"/>
<feature type="transmembrane region" description="Helical" evidence="1">
    <location>
        <begin position="20"/>
        <end position="39"/>
    </location>
</feature>
<keyword evidence="3" id="KW-1185">Reference proteome</keyword>
<sequence>MSVDEVAPVAFAGRRGSLMALALRVGLLTLATLGVYRFWGRTRLRRWYWSAVQPGGDPLEYTGDGAEKFAGFLMAVCVLALWLGVVNLLLMFVSLSWLAAPWLAYVLSVVGLIPVWAYARYRARAYMLARTRWRGIRFGMAPGAAGYAGRVCLHGMFTLATLGALWPRMTFKLEKYRTDRTYFGTLRLHQGGQWTILLPAYTPVLVCGAFALASLLLAATSTPRMVWLAVPFGIGALYGIVRYRVLSIRLMAEAKTAGGLSLIATPDPVRVARIVGFGWLAITIVLALPLIGAAFVYALAPAGRIELLLATDPTNPLALLALALFLILYFGLFVAYGVLRHGLITMPLWRHYAESLTVTGTSALAAVRQRDRQAAPEAGGLAEALDIGAAI</sequence>
<evidence type="ECO:0000313" key="3">
    <source>
        <dbReference type="Proteomes" id="UP000201613"/>
    </source>
</evidence>
<keyword evidence="1" id="KW-1133">Transmembrane helix</keyword>
<dbReference type="Proteomes" id="UP000201613">
    <property type="component" value="Unassembled WGS sequence"/>
</dbReference>
<feature type="transmembrane region" description="Helical" evidence="1">
    <location>
        <begin position="277"/>
        <end position="297"/>
    </location>
</feature>